<organism evidence="1">
    <name type="scientific">Klebsiella phage KpTDp1</name>
    <dbReference type="NCBI Taxonomy" id="3161143"/>
    <lineage>
        <taxon>Viruses</taxon>
        <taxon>Duplodnaviria</taxon>
        <taxon>Heunggongvirae</taxon>
        <taxon>Uroviricota</taxon>
        <taxon>Caudoviricetes</taxon>
        <taxon>Jameshumphriesvirinae</taxon>
        <taxon>Jedunavirus</taxon>
    </lineage>
</organism>
<dbReference type="InterPro" id="IPR021229">
    <property type="entry name" value="DUF2800"/>
</dbReference>
<keyword evidence="1" id="KW-0378">Hydrolase</keyword>
<dbReference type="GO" id="GO:0004527">
    <property type="term" value="F:exonuclease activity"/>
    <property type="evidence" value="ECO:0007669"/>
    <property type="project" value="UniProtKB-KW"/>
</dbReference>
<dbReference type="Pfam" id="PF10926">
    <property type="entry name" value="DUF2800"/>
    <property type="match status" value="1"/>
</dbReference>
<keyword evidence="1" id="KW-0269">Exonuclease</keyword>
<sequence length="432" mass="49405">MDGRIREQAIEHFKKYHGNHSYEVSVSLDLNAARKTVSQYEGRVDFSQYDWYSPMTTQLPKVSDANQWMVCNGSFRAQQAYPPLDVEPSQSRLEGRTAHEVAQKLFKNEPFSDLVGSLSKDGIVITDELFDAAREYFNEVWGFCNTHGRVHDLHVEEVCPVPGYGDWYCIPDAWVYVPEGKVLRVWDAKFGHRIVDPFENWQLLIEAFSICEQFQSPPDIIELVIVQPRGFTSDGTVRKWALTYDELCVYRQQVNETMSRVLDAAPLCTPGPHCLDCSARAHCDTLKQQSYAGIDYVQSLQTHNLSGHALGVELRLLQRAQEMIKMRLSGLEEQALHEIKQGQHVTFYSAKTTYGRKRWKKDVPVDQVIMMGDLLGQNLRKPQELDTPAQCVKKGIDPSVIEQYAETPVTGIKLEQVDERSIRSVFERNTNQ</sequence>
<dbReference type="EMBL" id="PP847084">
    <property type="protein sequence ID" value="XCA58791.1"/>
    <property type="molecule type" value="Genomic_DNA"/>
</dbReference>
<proteinExistence type="predicted"/>
<accession>A0AAU7YSF9</accession>
<protein>
    <submittedName>
        <fullName evidence="1">Exonuclease</fullName>
    </submittedName>
</protein>
<keyword evidence="1" id="KW-0540">Nuclease</keyword>
<evidence type="ECO:0000313" key="1">
    <source>
        <dbReference type="EMBL" id="XCA58791.1"/>
    </source>
</evidence>
<reference evidence="1" key="1">
    <citation type="submission" date="2024-05" db="EMBL/GenBank/DDBJ databases">
        <authorList>
            <person name="MOURALI D."/>
        </authorList>
    </citation>
    <scope>NUCLEOTIDE SEQUENCE</scope>
</reference>
<name>A0AAU7YSF9_9CAUD</name>